<dbReference type="AlphaFoldDB" id="A0A6N8HWL8"/>
<keyword evidence="2" id="KW-0731">Sigma factor</keyword>
<gene>
    <name evidence="6" type="ORF">CAFE_09020</name>
</gene>
<protein>
    <recommendedName>
        <fullName evidence="5">RNA polymerase sigma-70 region 4 domain-containing protein</fullName>
    </recommendedName>
</protein>
<evidence type="ECO:0000256" key="3">
    <source>
        <dbReference type="ARBA" id="ARBA00023125"/>
    </source>
</evidence>
<proteinExistence type="predicted"/>
<accession>A0A6N8HWL8</accession>
<evidence type="ECO:0000256" key="1">
    <source>
        <dbReference type="ARBA" id="ARBA00023015"/>
    </source>
</evidence>
<keyword evidence="4" id="KW-0804">Transcription</keyword>
<dbReference type="PANTHER" id="PTHR30385:SF4">
    <property type="entry name" value="RNA POLYMERASE SIGMA-E FACTOR"/>
    <property type="match status" value="1"/>
</dbReference>
<dbReference type="Proteomes" id="UP000469440">
    <property type="component" value="Unassembled WGS sequence"/>
</dbReference>
<keyword evidence="3" id="KW-0238">DNA-binding</keyword>
<organism evidence="6 7">
    <name type="scientific">Caproicibacter fermentans</name>
    <dbReference type="NCBI Taxonomy" id="2576756"/>
    <lineage>
        <taxon>Bacteria</taxon>
        <taxon>Bacillati</taxon>
        <taxon>Bacillota</taxon>
        <taxon>Clostridia</taxon>
        <taxon>Eubacteriales</taxon>
        <taxon>Acutalibacteraceae</taxon>
        <taxon>Caproicibacter</taxon>
    </lineage>
</organism>
<evidence type="ECO:0000259" key="5">
    <source>
        <dbReference type="Pfam" id="PF04545"/>
    </source>
</evidence>
<dbReference type="GO" id="GO:0006352">
    <property type="term" value="P:DNA-templated transcription initiation"/>
    <property type="evidence" value="ECO:0007669"/>
    <property type="project" value="InterPro"/>
</dbReference>
<dbReference type="GO" id="GO:0016987">
    <property type="term" value="F:sigma factor activity"/>
    <property type="evidence" value="ECO:0007669"/>
    <property type="project" value="UniProtKB-KW"/>
</dbReference>
<name>A0A6N8HWL8_9FIRM</name>
<feature type="domain" description="RNA polymerase sigma-70 region 4" evidence="5">
    <location>
        <begin position="84"/>
        <end position="133"/>
    </location>
</feature>
<dbReference type="InterPro" id="IPR013324">
    <property type="entry name" value="RNA_pol_sigma_r3/r4-like"/>
</dbReference>
<comment type="caution">
    <text evidence="6">The sequence shown here is derived from an EMBL/GenBank/DDBJ whole genome shotgun (WGS) entry which is preliminary data.</text>
</comment>
<dbReference type="OrthoDB" id="9814320at2"/>
<evidence type="ECO:0000256" key="4">
    <source>
        <dbReference type="ARBA" id="ARBA00023163"/>
    </source>
</evidence>
<dbReference type="InterPro" id="IPR007630">
    <property type="entry name" value="RNA_pol_sigma70_r4"/>
</dbReference>
<dbReference type="Pfam" id="PF04545">
    <property type="entry name" value="Sigma70_r4"/>
    <property type="match status" value="1"/>
</dbReference>
<sequence>MSENKKYTIVVKRQRVEVSEAVYRAYHKEREAERYQNKLIRQNELSLERFREDGVNIDYLIVRVQPDIVDRLIHQEQLEALWSALQSLSEDERSLIDELFFNDKKEANLAAELLVTQQAISKRKKKILDKLKKMIDF</sequence>
<evidence type="ECO:0000256" key="2">
    <source>
        <dbReference type="ARBA" id="ARBA00023082"/>
    </source>
</evidence>
<reference evidence="6 7" key="1">
    <citation type="submission" date="2019-09" db="EMBL/GenBank/DDBJ databases">
        <title>Genome sequence of Clostridium sp. EA1.</title>
        <authorList>
            <person name="Poehlein A."/>
            <person name="Bengelsdorf F.R."/>
            <person name="Daniel R."/>
        </authorList>
    </citation>
    <scope>NUCLEOTIDE SEQUENCE [LARGE SCALE GENOMIC DNA]</scope>
    <source>
        <strain evidence="6 7">EA1</strain>
    </source>
</reference>
<dbReference type="RefSeq" id="WP_156989934.1">
    <property type="nucleotide sequence ID" value="NZ_VWXL01000021.1"/>
</dbReference>
<dbReference type="SUPFAM" id="SSF88659">
    <property type="entry name" value="Sigma3 and sigma4 domains of RNA polymerase sigma factors"/>
    <property type="match status" value="1"/>
</dbReference>
<evidence type="ECO:0000313" key="6">
    <source>
        <dbReference type="EMBL" id="MVB10224.1"/>
    </source>
</evidence>
<keyword evidence="7" id="KW-1185">Reference proteome</keyword>
<dbReference type="EMBL" id="VWXL01000021">
    <property type="protein sequence ID" value="MVB10224.1"/>
    <property type="molecule type" value="Genomic_DNA"/>
</dbReference>
<keyword evidence="1" id="KW-0805">Transcription regulation</keyword>
<dbReference type="PANTHER" id="PTHR30385">
    <property type="entry name" value="SIGMA FACTOR F FLAGELLAR"/>
    <property type="match status" value="1"/>
</dbReference>
<dbReference type="GO" id="GO:0003677">
    <property type="term" value="F:DNA binding"/>
    <property type="evidence" value="ECO:0007669"/>
    <property type="project" value="UniProtKB-KW"/>
</dbReference>
<dbReference type="Gene3D" id="1.20.140.160">
    <property type="match status" value="1"/>
</dbReference>
<evidence type="ECO:0000313" key="7">
    <source>
        <dbReference type="Proteomes" id="UP000469440"/>
    </source>
</evidence>